<evidence type="ECO:0000256" key="9">
    <source>
        <dbReference type="SAM" id="SignalP"/>
    </source>
</evidence>
<keyword evidence="3" id="KW-0800">Toxin</keyword>
<dbReference type="GeneID" id="115631820"/>
<keyword evidence="7" id="KW-1199">Hemostasis impairing toxin</keyword>
<evidence type="ECO:0000256" key="6">
    <source>
        <dbReference type="ARBA" id="ARBA00023157"/>
    </source>
</evidence>
<dbReference type="GO" id="GO:0004867">
    <property type="term" value="F:serine-type endopeptidase inhibitor activity"/>
    <property type="evidence" value="ECO:0007669"/>
    <property type="project" value="UniProtKB-KW"/>
</dbReference>
<dbReference type="OrthoDB" id="4473401at2759"/>
<dbReference type="Gene3D" id="4.10.410.10">
    <property type="entry name" value="Pancreatic trypsin inhibitor Kunitz domain"/>
    <property type="match status" value="1"/>
</dbReference>
<dbReference type="PROSITE" id="PS00280">
    <property type="entry name" value="BPTI_KUNITZ_1"/>
    <property type="match status" value="1"/>
</dbReference>
<evidence type="ECO:0000256" key="5">
    <source>
        <dbReference type="ARBA" id="ARBA00022900"/>
    </source>
</evidence>
<keyword evidence="4 12" id="KW-0646">Protease inhibitor</keyword>
<evidence type="ECO:0000256" key="7">
    <source>
        <dbReference type="ARBA" id="ARBA00023240"/>
    </source>
</evidence>
<keyword evidence="6" id="KW-1015">Disulfide bond</keyword>
<dbReference type="InterPro" id="IPR002223">
    <property type="entry name" value="Kunitz_BPTI"/>
</dbReference>
<feature type="chain" id="PRO_5027072375" evidence="9">
    <location>
        <begin position="19"/>
        <end position="81"/>
    </location>
</feature>
<evidence type="ECO:0000313" key="11">
    <source>
        <dbReference type="Proteomes" id="UP000504634"/>
    </source>
</evidence>
<accession>A0A6J2UBE5</accession>
<feature type="signal peptide" evidence="9">
    <location>
        <begin position="1"/>
        <end position="18"/>
    </location>
</feature>
<keyword evidence="11" id="KW-1185">Reference proteome</keyword>
<dbReference type="PRINTS" id="PR00759">
    <property type="entry name" value="BASICPTASE"/>
</dbReference>
<keyword evidence="8" id="KW-1203">Blood coagulation cascade inhibiting toxin</keyword>
<dbReference type="GO" id="GO:0090729">
    <property type="term" value="F:toxin activity"/>
    <property type="evidence" value="ECO:0007669"/>
    <property type="project" value="UniProtKB-KW"/>
</dbReference>
<dbReference type="InterPro" id="IPR020901">
    <property type="entry name" value="Prtase_inh_Kunz-CS"/>
</dbReference>
<sequence>MKFLAISMLFALLGVSLALKDPICDLPHSADGYGDVACMASMPQWSYNAEANECIFFIYGGCGGNENRFWSQYDCEQKCVE</sequence>
<dbReference type="PANTHER" id="PTHR10083">
    <property type="entry name" value="KUNITZ-TYPE PROTEASE INHIBITOR-RELATED"/>
    <property type="match status" value="1"/>
</dbReference>
<name>A0A6J2UBE5_DROLE</name>
<organism evidence="11 12">
    <name type="scientific">Drosophila lebanonensis</name>
    <name type="common">Fruit fly</name>
    <name type="synonym">Scaptodrosophila lebanonensis</name>
    <dbReference type="NCBI Taxonomy" id="7225"/>
    <lineage>
        <taxon>Eukaryota</taxon>
        <taxon>Metazoa</taxon>
        <taxon>Ecdysozoa</taxon>
        <taxon>Arthropoda</taxon>
        <taxon>Hexapoda</taxon>
        <taxon>Insecta</taxon>
        <taxon>Pterygota</taxon>
        <taxon>Neoptera</taxon>
        <taxon>Endopterygota</taxon>
        <taxon>Diptera</taxon>
        <taxon>Brachycera</taxon>
        <taxon>Muscomorpha</taxon>
        <taxon>Ephydroidea</taxon>
        <taxon>Drosophilidae</taxon>
        <taxon>Scaptodrosophila</taxon>
    </lineage>
</organism>
<dbReference type="AlphaFoldDB" id="A0A6J2UBE5"/>
<comment type="subcellular location">
    <subcellularLocation>
        <location evidence="1">Secreted</location>
    </subcellularLocation>
</comment>
<dbReference type="InterPro" id="IPR050098">
    <property type="entry name" value="TFPI/VKTCI-like"/>
</dbReference>
<dbReference type="SMART" id="SM00131">
    <property type="entry name" value="KU"/>
    <property type="match status" value="1"/>
</dbReference>
<keyword evidence="9" id="KW-0732">Signal</keyword>
<dbReference type="RefSeq" id="XP_030384517.1">
    <property type="nucleotide sequence ID" value="XM_030528657.1"/>
</dbReference>
<evidence type="ECO:0000256" key="1">
    <source>
        <dbReference type="ARBA" id="ARBA00004613"/>
    </source>
</evidence>
<dbReference type="InterPro" id="IPR036880">
    <property type="entry name" value="Kunitz_BPTI_sf"/>
</dbReference>
<dbReference type="SUPFAM" id="SSF57362">
    <property type="entry name" value="BPTI-like"/>
    <property type="match status" value="1"/>
</dbReference>
<feature type="domain" description="BPTI/Kunitz inhibitor" evidence="10">
    <location>
        <begin position="24"/>
        <end position="79"/>
    </location>
</feature>
<keyword evidence="2" id="KW-0964">Secreted</keyword>
<dbReference type="Proteomes" id="UP000504634">
    <property type="component" value="Unplaced"/>
</dbReference>
<dbReference type="Pfam" id="PF00014">
    <property type="entry name" value="Kunitz_BPTI"/>
    <property type="match status" value="1"/>
</dbReference>
<dbReference type="CDD" id="cd22634">
    <property type="entry name" value="Kunitz_SCI-I-like"/>
    <property type="match status" value="1"/>
</dbReference>
<evidence type="ECO:0000256" key="8">
    <source>
        <dbReference type="ARBA" id="ARBA00034146"/>
    </source>
</evidence>
<evidence type="ECO:0000256" key="2">
    <source>
        <dbReference type="ARBA" id="ARBA00022525"/>
    </source>
</evidence>
<evidence type="ECO:0000256" key="3">
    <source>
        <dbReference type="ARBA" id="ARBA00022656"/>
    </source>
</evidence>
<evidence type="ECO:0000256" key="4">
    <source>
        <dbReference type="ARBA" id="ARBA00022690"/>
    </source>
</evidence>
<reference evidence="12" key="1">
    <citation type="submission" date="2025-08" db="UniProtKB">
        <authorList>
            <consortium name="RefSeq"/>
        </authorList>
    </citation>
    <scope>IDENTIFICATION</scope>
    <source>
        <strain evidence="12">11010-0011.00</strain>
        <tissue evidence="12">Whole body</tissue>
    </source>
</reference>
<evidence type="ECO:0000313" key="12">
    <source>
        <dbReference type="RefSeq" id="XP_030384517.1"/>
    </source>
</evidence>
<keyword evidence="5 12" id="KW-0722">Serine protease inhibitor</keyword>
<dbReference type="PANTHER" id="PTHR10083:SF376">
    <property type="entry name" value="SERINE PEPTIDASE INHIBITOR, KUNITZ TYPE, 3"/>
    <property type="match status" value="1"/>
</dbReference>
<gene>
    <name evidence="12" type="primary">LOC115631820</name>
</gene>
<proteinExistence type="predicted"/>
<evidence type="ECO:0000259" key="10">
    <source>
        <dbReference type="PROSITE" id="PS50279"/>
    </source>
</evidence>
<dbReference type="GO" id="GO:0005615">
    <property type="term" value="C:extracellular space"/>
    <property type="evidence" value="ECO:0007669"/>
    <property type="project" value="TreeGrafter"/>
</dbReference>
<dbReference type="PROSITE" id="PS50279">
    <property type="entry name" value="BPTI_KUNITZ_2"/>
    <property type="match status" value="1"/>
</dbReference>
<protein>
    <submittedName>
        <fullName evidence="12">Male accessory gland serine protease inhibitor-like</fullName>
    </submittedName>
</protein>